<dbReference type="EMBL" id="JASBWS010000001">
    <property type="protein sequence ID" value="KAJ9117795.1"/>
    <property type="molecule type" value="Genomic_DNA"/>
</dbReference>
<organism evidence="1 2">
    <name type="scientific">Naganishia adeliensis</name>
    <dbReference type="NCBI Taxonomy" id="92952"/>
    <lineage>
        <taxon>Eukaryota</taxon>
        <taxon>Fungi</taxon>
        <taxon>Dikarya</taxon>
        <taxon>Basidiomycota</taxon>
        <taxon>Agaricomycotina</taxon>
        <taxon>Tremellomycetes</taxon>
        <taxon>Filobasidiales</taxon>
        <taxon>Filobasidiaceae</taxon>
        <taxon>Naganishia</taxon>
    </lineage>
</organism>
<proteinExistence type="predicted"/>
<accession>A0ACC2X345</accession>
<protein>
    <submittedName>
        <fullName evidence="1">Uncharacterized protein</fullName>
    </submittedName>
</protein>
<reference evidence="1" key="1">
    <citation type="submission" date="2023-04" db="EMBL/GenBank/DDBJ databases">
        <title>Draft Genome sequencing of Naganishia species isolated from polar environments using Oxford Nanopore Technology.</title>
        <authorList>
            <person name="Leo P."/>
            <person name="Venkateswaran K."/>
        </authorList>
    </citation>
    <scope>NUCLEOTIDE SEQUENCE</scope>
    <source>
        <strain evidence="1">MNA-CCFEE 5262</strain>
    </source>
</reference>
<evidence type="ECO:0000313" key="1">
    <source>
        <dbReference type="EMBL" id="KAJ9117795.1"/>
    </source>
</evidence>
<keyword evidence="2" id="KW-1185">Reference proteome</keyword>
<comment type="caution">
    <text evidence="1">The sequence shown here is derived from an EMBL/GenBank/DDBJ whole genome shotgun (WGS) entry which is preliminary data.</text>
</comment>
<evidence type="ECO:0000313" key="2">
    <source>
        <dbReference type="Proteomes" id="UP001230649"/>
    </source>
</evidence>
<gene>
    <name evidence="1" type="ORF">QFC20_000074</name>
</gene>
<name>A0ACC2X345_9TREE</name>
<sequence>MTRTSQRLTTAEEYAQILDKFDTFLFDCDGVIWTGPTLVPGVAEVLNLLRSRGKNVLFVTNGASSSREKFKKAFDGWGIQTSVNEIFGSAYASAIYLSRILNFRADKRVYVIGGEGIEHELRSVGIEYTGGTDLEDRVAFPPGEHVRIKQDPSIGAVLCGFDEYIKLLLRTDYKKYAKAHTYIMNNPGCEFIITNADATYPAGEGAFYPGASIYFSVMRHGGSDGASGNPFVATGAGSISAPLRYSTKKPPTIIGKPHKHMMDAIMATHHCDPERTIMIGDNLETDVLFGINSNIATLLVMTGVTNESHLSGEHKRDTVPDYIVKSIGDFAVLARKKIMQTR</sequence>
<dbReference type="Proteomes" id="UP001230649">
    <property type="component" value="Unassembled WGS sequence"/>
</dbReference>